<dbReference type="VEuPathDB" id="TriTrypDB:TcIL3000_0_55030"/>
<reference evidence="2" key="1">
    <citation type="submission" date="2011-07" db="EMBL/GenBank/DDBJ databases">
        <title>Divergent evolution of antigenic variation in African trypanosomes.</title>
        <authorList>
            <person name="Jackson A.P."/>
            <person name="Berry A."/>
            <person name="Allison H.C."/>
            <person name="Burton P."/>
            <person name="Anderson J."/>
            <person name="Aslett M."/>
            <person name="Brown R."/>
            <person name="Corton N."/>
            <person name="Harris D."/>
            <person name="Hauser H."/>
            <person name="Gamble J."/>
            <person name="Gilderthorp R."/>
            <person name="McQuillan J."/>
            <person name="Quail M.A."/>
            <person name="Sanders M."/>
            <person name="Van Tonder A."/>
            <person name="Ginger M.L."/>
            <person name="Donelson J.E."/>
            <person name="Field M.C."/>
            <person name="Barry J.D."/>
            <person name="Berriman M."/>
            <person name="Hertz-Fowler C."/>
        </authorList>
    </citation>
    <scope>NUCLEOTIDE SEQUENCE [LARGE SCALE GENOMIC DNA]</scope>
    <source>
        <strain evidence="2">IL3000</strain>
    </source>
</reference>
<evidence type="ECO:0000313" key="2">
    <source>
        <dbReference type="Proteomes" id="UP000000702"/>
    </source>
</evidence>
<proteinExistence type="predicted"/>
<dbReference type="Proteomes" id="UP000000702">
    <property type="component" value="Unassembled WGS sequence"/>
</dbReference>
<accession>F9WCE1</accession>
<protein>
    <submittedName>
        <fullName evidence="1">WGS project CAEQ00000000 data, annotated contig 2218</fullName>
    </submittedName>
</protein>
<gene>
    <name evidence="1" type="ORF">TCIL3000_0_55030</name>
</gene>
<keyword evidence="2" id="KW-1185">Reference proteome</keyword>
<comment type="caution">
    <text evidence="1">The sequence shown here is derived from an EMBL/GenBank/DDBJ whole genome shotgun (WGS) entry which is preliminary data.</text>
</comment>
<reference evidence="1 2" key="2">
    <citation type="journal article" date="2012" name="Proc. Natl. Acad. Sci. U.S.A.">
        <title>Antigenic diversity is generated by distinct evolutionary mechanisms in African trypanosome species.</title>
        <authorList>
            <person name="Jackson A.P."/>
            <person name="Berry A."/>
            <person name="Aslett M."/>
            <person name="Allison H.C."/>
            <person name="Burton P."/>
            <person name="Vavrova-Anderson J."/>
            <person name="Brown R."/>
            <person name="Browne H."/>
            <person name="Corton N."/>
            <person name="Hauser H."/>
            <person name="Gamble J."/>
            <person name="Gilderthorp R."/>
            <person name="Marcello L."/>
            <person name="McQuillan J."/>
            <person name="Otto T.D."/>
            <person name="Quail M.A."/>
            <person name="Sanders M.J."/>
            <person name="van Tonder A."/>
            <person name="Ginger M.L."/>
            <person name="Field M.C."/>
            <person name="Barry J.D."/>
            <person name="Hertz-Fowler C."/>
            <person name="Berriman M."/>
        </authorList>
    </citation>
    <scope>NUCLEOTIDE SEQUENCE [LARGE SCALE GENOMIC DNA]</scope>
    <source>
        <strain evidence="1 2">IL3000</strain>
    </source>
</reference>
<dbReference type="AlphaFoldDB" id="F9WCE1"/>
<organism evidence="1 2">
    <name type="scientific">Trypanosoma congolense (strain IL3000)</name>
    <dbReference type="NCBI Taxonomy" id="1068625"/>
    <lineage>
        <taxon>Eukaryota</taxon>
        <taxon>Discoba</taxon>
        <taxon>Euglenozoa</taxon>
        <taxon>Kinetoplastea</taxon>
        <taxon>Metakinetoplastina</taxon>
        <taxon>Trypanosomatida</taxon>
        <taxon>Trypanosomatidae</taxon>
        <taxon>Trypanosoma</taxon>
        <taxon>Nannomonas</taxon>
    </lineage>
</organism>
<sequence>MDSHSRQVGAVDCGDVGSLMSWVVPEPRVEATWTNFQGHSIIRRSQGTRVASWEEETSLPLQEVYVGTLSLEWVRRRTEDEALRLFDEVWNLMINTGGTSKRDRESHLRIATEDAHKMKQAGVIGHASDLPTKGWAIPSSVVEEKTAGRRRGFIAWPKAKNAKNDYEAEVPLGHISRYLSAVCNEAVALFDLEASFLQADMPRGIRAGFRCRTENGELVELKWLPVGYKGDTEIVHTITRALAGGCGGSHNGVRGSKPLENPHID</sequence>
<dbReference type="EMBL" id="CAEQ01001705">
    <property type="protein sequence ID" value="CCD14934.1"/>
    <property type="molecule type" value="Genomic_DNA"/>
</dbReference>
<evidence type="ECO:0000313" key="1">
    <source>
        <dbReference type="EMBL" id="CCD14934.1"/>
    </source>
</evidence>
<name>F9WCE1_TRYCI</name>